<evidence type="ECO:0000256" key="7">
    <source>
        <dbReference type="ARBA" id="ARBA00023180"/>
    </source>
</evidence>
<organism evidence="12 13">
    <name type="scientific">Pelobates cultripes</name>
    <name type="common">Western spadefoot toad</name>
    <dbReference type="NCBI Taxonomy" id="61616"/>
    <lineage>
        <taxon>Eukaryota</taxon>
        <taxon>Metazoa</taxon>
        <taxon>Chordata</taxon>
        <taxon>Craniata</taxon>
        <taxon>Vertebrata</taxon>
        <taxon>Euteleostomi</taxon>
        <taxon>Amphibia</taxon>
        <taxon>Batrachia</taxon>
        <taxon>Anura</taxon>
        <taxon>Pelobatoidea</taxon>
        <taxon>Pelobatidae</taxon>
        <taxon>Pelobates</taxon>
    </lineage>
</organism>
<keyword evidence="5" id="KW-0472">Membrane</keyword>
<evidence type="ECO:0000256" key="5">
    <source>
        <dbReference type="ARBA" id="ARBA00023136"/>
    </source>
</evidence>
<keyword evidence="6" id="KW-1015">Disulfide bond</keyword>
<dbReference type="Gene3D" id="2.60.40.10">
    <property type="entry name" value="Immunoglobulins"/>
    <property type="match status" value="1"/>
</dbReference>
<keyword evidence="3 10" id="KW-0732">Signal</keyword>
<dbReference type="InterPro" id="IPR003599">
    <property type="entry name" value="Ig_sub"/>
</dbReference>
<dbReference type="GO" id="GO:0060097">
    <property type="term" value="P:cytoskeletal rearrangement involved in phagocytosis, engulfment"/>
    <property type="evidence" value="ECO:0007669"/>
    <property type="project" value="TreeGrafter"/>
</dbReference>
<dbReference type="GO" id="GO:0016020">
    <property type="term" value="C:membrane"/>
    <property type="evidence" value="ECO:0007669"/>
    <property type="project" value="UniProtKB-SubCell"/>
</dbReference>
<dbReference type="FunFam" id="2.60.40.10:FF:000774">
    <property type="entry name" value="Hepatitis A virus cellular receptor 1"/>
    <property type="match status" value="1"/>
</dbReference>
<dbReference type="InterPro" id="IPR013783">
    <property type="entry name" value="Ig-like_fold"/>
</dbReference>
<evidence type="ECO:0000256" key="8">
    <source>
        <dbReference type="ARBA" id="ARBA00023319"/>
    </source>
</evidence>
<comment type="subcellular location">
    <subcellularLocation>
        <location evidence="1">Membrane</location>
        <topology evidence="1">Single-pass type I membrane protein</topology>
    </subcellularLocation>
</comment>
<protein>
    <submittedName>
        <fullName evidence="12">Hepatitis A virus cellular receptor 1 homolog</fullName>
    </submittedName>
</protein>
<evidence type="ECO:0000313" key="13">
    <source>
        <dbReference type="Proteomes" id="UP001295444"/>
    </source>
</evidence>
<feature type="signal peptide" evidence="10">
    <location>
        <begin position="1"/>
        <end position="19"/>
    </location>
</feature>
<evidence type="ECO:0000256" key="6">
    <source>
        <dbReference type="ARBA" id="ARBA00023157"/>
    </source>
</evidence>
<dbReference type="AlphaFoldDB" id="A0AAD1RSJ5"/>
<evidence type="ECO:0000313" key="12">
    <source>
        <dbReference type="EMBL" id="CAH2276325.1"/>
    </source>
</evidence>
<feature type="domain" description="Ig-like" evidence="11">
    <location>
        <begin position="30"/>
        <end position="124"/>
    </location>
</feature>
<name>A0AAD1RSJ5_PELCU</name>
<evidence type="ECO:0000259" key="11">
    <source>
        <dbReference type="PROSITE" id="PS50835"/>
    </source>
</evidence>
<evidence type="ECO:0000256" key="4">
    <source>
        <dbReference type="ARBA" id="ARBA00022989"/>
    </source>
</evidence>
<gene>
    <name evidence="12" type="ORF">PECUL_23A056765</name>
</gene>
<dbReference type="InterPro" id="IPR007110">
    <property type="entry name" value="Ig-like_dom"/>
</dbReference>
<keyword evidence="12" id="KW-0675">Receptor</keyword>
<evidence type="ECO:0000256" key="1">
    <source>
        <dbReference type="ARBA" id="ARBA00004479"/>
    </source>
</evidence>
<dbReference type="PANTHER" id="PTHR46608:SF3">
    <property type="entry name" value="T-CELL IMMUNOGLOBULIN AND MUCIN DOMAIN-CONTAINING PROTEIN 4"/>
    <property type="match status" value="1"/>
</dbReference>
<evidence type="ECO:0000256" key="9">
    <source>
        <dbReference type="ARBA" id="ARBA00038203"/>
    </source>
</evidence>
<accession>A0AAD1RSJ5</accession>
<dbReference type="PROSITE" id="PS50835">
    <property type="entry name" value="IG_LIKE"/>
    <property type="match status" value="1"/>
</dbReference>
<dbReference type="EMBL" id="OW240914">
    <property type="protein sequence ID" value="CAH2276325.1"/>
    <property type="molecule type" value="Genomic_DNA"/>
</dbReference>
<sequence>MAMKSLLYCFSLLLYTALSEPVKHVTGSVGDSVILPCKYSVTRGTTTMCWGGGSCPPSKCDNEIIWTDGQKVTRSKSERYRLLGDIAQGEVSMTISGVTLSDAGTYCCRVETPGWFNDVKEEITVEIQKAGQVNTSSTPMTATFQCEEPEYDYDVTDRIPERNQIYNNQFLKMSQVNGSPQKAGTFNSICTVIVPLLMRLQ</sequence>
<proteinExistence type="inferred from homology"/>
<evidence type="ECO:0000256" key="10">
    <source>
        <dbReference type="SAM" id="SignalP"/>
    </source>
</evidence>
<keyword evidence="2" id="KW-0812">Transmembrane</keyword>
<dbReference type="InterPro" id="IPR036179">
    <property type="entry name" value="Ig-like_dom_sf"/>
</dbReference>
<evidence type="ECO:0000256" key="2">
    <source>
        <dbReference type="ARBA" id="ARBA00022692"/>
    </source>
</evidence>
<dbReference type="Proteomes" id="UP001295444">
    <property type="component" value="Chromosome 03"/>
</dbReference>
<dbReference type="SUPFAM" id="SSF48726">
    <property type="entry name" value="Immunoglobulin"/>
    <property type="match status" value="1"/>
</dbReference>
<evidence type="ECO:0000256" key="3">
    <source>
        <dbReference type="ARBA" id="ARBA00022729"/>
    </source>
</evidence>
<keyword evidence="8" id="KW-0393">Immunoglobulin domain</keyword>
<keyword evidence="13" id="KW-1185">Reference proteome</keyword>
<dbReference type="PANTHER" id="PTHR46608">
    <property type="entry name" value="T-CELL IMMUNOGLOBULIN AND MUCIN DOMAIN-CONTAINING PROTEIN 4"/>
    <property type="match status" value="1"/>
</dbReference>
<reference evidence="12" key="1">
    <citation type="submission" date="2022-03" db="EMBL/GenBank/DDBJ databases">
        <authorList>
            <person name="Alioto T."/>
            <person name="Alioto T."/>
            <person name="Gomez Garrido J."/>
        </authorList>
    </citation>
    <scope>NUCLEOTIDE SEQUENCE</scope>
</reference>
<dbReference type="InterPro" id="IPR013106">
    <property type="entry name" value="Ig_V-set"/>
</dbReference>
<keyword evidence="4" id="KW-1133">Transmembrane helix</keyword>
<dbReference type="SMART" id="SM00409">
    <property type="entry name" value="IG"/>
    <property type="match status" value="1"/>
</dbReference>
<keyword evidence="7" id="KW-0325">Glycoprotein</keyword>
<comment type="similarity">
    <text evidence="9">Belongs to the immunoglobulin superfamily. TIM family.</text>
</comment>
<dbReference type="GO" id="GO:0043277">
    <property type="term" value="P:apoptotic cell clearance"/>
    <property type="evidence" value="ECO:0007669"/>
    <property type="project" value="TreeGrafter"/>
</dbReference>
<dbReference type="GO" id="GO:0001786">
    <property type="term" value="F:phosphatidylserine binding"/>
    <property type="evidence" value="ECO:0007669"/>
    <property type="project" value="TreeGrafter"/>
</dbReference>
<feature type="chain" id="PRO_5042089696" evidence="10">
    <location>
        <begin position="20"/>
        <end position="201"/>
    </location>
</feature>
<dbReference type="Pfam" id="PF07686">
    <property type="entry name" value="V-set"/>
    <property type="match status" value="1"/>
</dbReference>